<feature type="region of interest" description="Disordered" evidence="1">
    <location>
        <begin position="40"/>
        <end position="65"/>
    </location>
</feature>
<dbReference type="Pfam" id="PF22483">
    <property type="entry name" value="Mu-transpos_C_2"/>
    <property type="match status" value="1"/>
</dbReference>
<comment type="caution">
    <text evidence="3">The sequence shown here is derived from an EMBL/GenBank/DDBJ whole genome shotgun (WGS) entry which is preliminary data.</text>
</comment>
<keyword evidence="4" id="KW-1185">Reference proteome</keyword>
<evidence type="ECO:0000313" key="3">
    <source>
        <dbReference type="EMBL" id="MBA0084104.1"/>
    </source>
</evidence>
<name>A0A7V8SVP8_9BACT</name>
<evidence type="ECO:0000313" key="4">
    <source>
        <dbReference type="Proteomes" id="UP000567293"/>
    </source>
</evidence>
<protein>
    <submittedName>
        <fullName evidence="3">IS21 family transposase</fullName>
    </submittedName>
</protein>
<dbReference type="EMBL" id="JACDQQ010000375">
    <property type="protein sequence ID" value="MBA0084104.1"/>
    <property type="molecule type" value="Genomic_DNA"/>
</dbReference>
<evidence type="ECO:0000256" key="1">
    <source>
        <dbReference type="SAM" id="MobiDB-lite"/>
    </source>
</evidence>
<reference evidence="3" key="1">
    <citation type="submission" date="2020-06" db="EMBL/GenBank/DDBJ databases">
        <title>Legume-microbial interactions unlock mineral nutrients during tropical forest succession.</title>
        <authorList>
            <person name="Epihov D.Z."/>
        </authorList>
    </citation>
    <scope>NUCLEOTIDE SEQUENCE [LARGE SCALE GENOMIC DNA]</scope>
    <source>
        <strain evidence="3">Pan2503</strain>
    </source>
</reference>
<proteinExistence type="predicted"/>
<accession>A0A7V8SVP8</accession>
<evidence type="ECO:0000259" key="2">
    <source>
        <dbReference type="Pfam" id="PF22483"/>
    </source>
</evidence>
<dbReference type="InterPro" id="IPR054353">
    <property type="entry name" value="IstA-like_C"/>
</dbReference>
<dbReference type="AlphaFoldDB" id="A0A7V8SVP8"/>
<sequence length="150" mass="17824">SVPVEWIGRRVEVRETKDQIEMQLDARHVVRHRRIAEAEHQRITLAEHRPPRGQRTPRPDPHPEEHAILTTAPELAEYVAALKQRSRKVITLALRQLLRFVREYPREPLLGAVREAARYGLYDLDRLERMILRRVTREYFLLDRGPEEDD</sequence>
<feature type="non-terminal residue" evidence="3">
    <location>
        <position position="1"/>
    </location>
</feature>
<dbReference type="Proteomes" id="UP000567293">
    <property type="component" value="Unassembled WGS sequence"/>
</dbReference>
<gene>
    <name evidence="3" type="ORF">HRJ53_03830</name>
</gene>
<feature type="compositionally biased region" description="Basic and acidic residues" evidence="1">
    <location>
        <begin position="40"/>
        <end position="50"/>
    </location>
</feature>
<feature type="domain" description="Transposase for insertion sequence element IS21-like C-terminal" evidence="2">
    <location>
        <begin position="1"/>
        <end position="44"/>
    </location>
</feature>
<organism evidence="3 4">
    <name type="scientific">Candidatus Acidiferrum panamense</name>
    <dbReference type="NCBI Taxonomy" id="2741543"/>
    <lineage>
        <taxon>Bacteria</taxon>
        <taxon>Pseudomonadati</taxon>
        <taxon>Acidobacteriota</taxon>
        <taxon>Terriglobia</taxon>
        <taxon>Candidatus Acidiferrales</taxon>
        <taxon>Candidatus Acidiferrum</taxon>
    </lineage>
</organism>